<dbReference type="PANTHER" id="PTHR34702">
    <property type="entry name" value="NA(+)/H(+) ANTIPORTER SUBUNIT F1"/>
    <property type="match status" value="1"/>
</dbReference>
<organism evidence="10 11">
    <name type="scientific">Caenispirillum salinarum AK4</name>
    <dbReference type="NCBI Taxonomy" id="1238182"/>
    <lineage>
        <taxon>Bacteria</taxon>
        <taxon>Pseudomonadati</taxon>
        <taxon>Pseudomonadota</taxon>
        <taxon>Alphaproteobacteria</taxon>
        <taxon>Rhodospirillales</taxon>
        <taxon>Novispirillaceae</taxon>
        <taxon>Caenispirillum</taxon>
    </lineage>
</organism>
<dbReference type="AlphaFoldDB" id="K9HLZ0"/>
<dbReference type="RefSeq" id="WP_009541047.1">
    <property type="nucleotide sequence ID" value="NZ_ANHY01000012.1"/>
</dbReference>
<evidence type="ECO:0008006" key="12">
    <source>
        <dbReference type="Google" id="ProtNLM"/>
    </source>
</evidence>
<reference evidence="10 11" key="1">
    <citation type="journal article" date="2013" name="Genome Announc.">
        <title>Draft Genome Sequence of an Alphaproteobacterium, Caenispirillum salinarum AK4(T), Isolated from a Solar Saltern.</title>
        <authorList>
            <person name="Khatri I."/>
            <person name="Singh A."/>
            <person name="Korpole S."/>
            <person name="Pinnaka A.K."/>
            <person name="Subramanian S."/>
        </authorList>
    </citation>
    <scope>NUCLEOTIDE SEQUENCE [LARGE SCALE GENOMIC DNA]</scope>
    <source>
        <strain evidence="10 11">AK4</strain>
    </source>
</reference>
<feature type="transmembrane region" description="Helical" evidence="9">
    <location>
        <begin position="66"/>
        <end position="85"/>
    </location>
</feature>
<dbReference type="OrthoDB" id="9800226at2"/>
<dbReference type="Proteomes" id="UP000009881">
    <property type="component" value="Unassembled WGS sequence"/>
</dbReference>
<gene>
    <name evidence="10" type="ORF">C882_0388</name>
</gene>
<keyword evidence="4" id="KW-1003">Cell membrane</keyword>
<evidence type="ECO:0000256" key="9">
    <source>
        <dbReference type="SAM" id="Phobius"/>
    </source>
</evidence>
<dbReference type="PANTHER" id="PTHR34702:SF1">
    <property type="entry name" value="NA(+)_H(+) ANTIPORTER SUBUNIT F"/>
    <property type="match status" value="1"/>
</dbReference>
<comment type="caution">
    <text evidence="10">The sequence shown here is derived from an EMBL/GenBank/DDBJ whole genome shotgun (WGS) entry which is preliminary data.</text>
</comment>
<sequence length="114" mass="12180">MTLVHAAALFCFLCAVAAGLVTLARLVKGPRAADRVNALDMLGYVVVVAAAAFAIVAAQALYIDVAMTMALLAFIGTAVMARYLMRRAWRAHHGGHPPTEPEEAHENREPEAQP</sequence>
<feature type="transmembrane region" description="Helical" evidence="9">
    <location>
        <begin position="6"/>
        <end position="27"/>
    </location>
</feature>
<keyword evidence="5 9" id="KW-0812">Transmembrane</keyword>
<evidence type="ECO:0000256" key="4">
    <source>
        <dbReference type="ARBA" id="ARBA00022475"/>
    </source>
</evidence>
<proteinExistence type="inferred from homology"/>
<dbReference type="InterPro" id="IPR007208">
    <property type="entry name" value="MrpF/PhaF-like"/>
</dbReference>
<evidence type="ECO:0000256" key="8">
    <source>
        <dbReference type="SAM" id="MobiDB-lite"/>
    </source>
</evidence>
<keyword evidence="3" id="KW-0813">Transport</keyword>
<evidence type="ECO:0000313" key="10">
    <source>
        <dbReference type="EMBL" id="EKV29566.1"/>
    </source>
</evidence>
<keyword evidence="7 9" id="KW-0472">Membrane</keyword>
<evidence type="ECO:0000256" key="7">
    <source>
        <dbReference type="ARBA" id="ARBA00023136"/>
    </source>
</evidence>
<dbReference type="GO" id="GO:0015385">
    <property type="term" value="F:sodium:proton antiporter activity"/>
    <property type="evidence" value="ECO:0007669"/>
    <property type="project" value="TreeGrafter"/>
</dbReference>
<evidence type="ECO:0000256" key="1">
    <source>
        <dbReference type="ARBA" id="ARBA00004651"/>
    </source>
</evidence>
<dbReference type="EMBL" id="ANHY01000012">
    <property type="protein sequence ID" value="EKV29566.1"/>
    <property type="molecule type" value="Genomic_DNA"/>
</dbReference>
<accession>K9HLZ0</accession>
<keyword evidence="6 9" id="KW-1133">Transmembrane helix</keyword>
<feature type="transmembrane region" description="Helical" evidence="9">
    <location>
        <begin position="39"/>
        <end position="60"/>
    </location>
</feature>
<dbReference type="STRING" id="1238182.C882_0388"/>
<name>K9HLZ0_9PROT</name>
<evidence type="ECO:0000256" key="3">
    <source>
        <dbReference type="ARBA" id="ARBA00022448"/>
    </source>
</evidence>
<dbReference type="eggNOG" id="COG2212">
    <property type="taxonomic scope" value="Bacteria"/>
</dbReference>
<evidence type="ECO:0000256" key="5">
    <source>
        <dbReference type="ARBA" id="ARBA00022692"/>
    </source>
</evidence>
<comment type="similarity">
    <text evidence="2">Belongs to the CPA3 antiporters (TC 2.A.63) subunit F family.</text>
</comment>
<evidence type="ECO:0000313" key="11">
    <source>
        <dbReference type="Proteomes" id="UP000009881"/>
    </source>
</evidence>
<feature type="region of interest" description="Disordered" evidence="8">
    <location>
        <begin position="92"/>
        <end position="114"/>
    </location>
</feature>
<keyword evidence="11" id="KW-1185">Reference proteome</keyword>
<dbReference type="Pfam" id="PF04066">
    <property type="entry name" value="MrpF_PhaF"/>
    <property type="match status" value="1"/>
</dbReference>
<evidence type="ECO:0000256" key="2">
    <source>
        <dbReference type="ARBA" id="ARBA00009212"/>
    </source>
</evidence>
<comment type="subcellular location">
    <subcellularLocation>
        <location evidence="1">Cell membrane</location>
        <topology evidence="1">Multi-pass membrane protein</topology>
    </subcellularLocation>
</comment>
<dbReference type="GO" id="GO:0005886">
    <property type="term" value="C:plasma membrane"/>
    <property type="evidence" value="ECO:0007669"/>
    <property type="project" value="UniProtKB-SubCell"/>
</dbReference>
<feature type="compositionally biased region" description="Basic and acidic residues" evidence="8">
    <location>
        <begin position="102"/>
        <end position="114"/>
    </location>
</feature>
<protein>
    <recommendedName>
        <fullName evidence="12">Na(+) H(+) antiporter subunit F</fullName>
    </recommendedName>
</protein>
<evidence type="ECO:0000256" key="6">
    <source>
        <dbReference type="ARBA" id="ARBA00022989"/>
    </source>
</evidence>